<dbReference type="Proteomes" id="UP001464555">
    <property type="component" value="Unassembled WGS sequence"/>
</dbReference>
<evidence type="ECO:0000313" key="13">
    <source>
        <dbReference type="Proteomes" id="UP001464555"/>
    </source>
</evidence>
<dbReference type="InterPro" id="IPR002156">
    <property type="entry name" value="RNaseH_domain"/>
</dbReference>
<sequence length="160" mass="18102">MAHTVHLYTDGAAKGNPGPGGYGVVLEQVGTGYRKEFYEGFRLTTNNRMELLAVIVGLEKLTKPGTSVLVVSDSKYVVDSVQKNWVLGWEKKGFVGKKNPDLWKRYLKIARQHKVDFQWVKGHNSHPQNERCDQLAVMASTLPKLNVDAFYEEEGKKMDF</sequence>
<dbReference type="NCBIfam" id="NF001236">
    <property type="entry name" value="PRK00203.1"/>
    <property type="match status" value="1"/>
</dbReference>
<comment type="cofactor">
    <cofactor evidence="2">
        <name>Mg(2+)</name>
        <dbReference type="ChEBI" id="CHEBI:18420"/>
    </cofactor>
</comment>
<evidence type="ECO:0000256" key="9">
    <source>
        <dbReference type="ARBA" id="ARBA00022801"/>
    </source>
</evidence>
<comment type="catalytic activity">
    <reaction evidence="1">
        <text>Endonucleolytic cleavage to 5'-phosphomonoester.</text>
        <dbReference type="EC" id="3.1.26.4"/>
    </reaction>
</comment>
<evidence type="ECO:0000256" key="6">
    <source>
        <dbReference type="ARBA" id="ARBA00022722"/>
    </source>
</evidence>
<evidence type="ECO:0000256" key="2">
    <source>
        <dbReference type="ARBA" id="ARBA00001946"/>
    </source>
</evidence>
<dbReference type="RefSeq" id="WP_341697517.1">
    <property type="nucleotide sequence ID" value="NZ_JBBYHR010000007.1"/>
</dbReference>
<keyword evidence="6" id="KW-0540">Nuclease</keyword>
<dbReference type="InterPro" id="IPR036397">
    <property type="entry name" value="RNaseH_sf"/>
</dbReference>
<dbReference type="InterPro" id="IPR012337">
    <property type="entry name" value="RNaseH-like_sf"/>
</dbReference>
<dbReference type="SUPFAM" id="SSF53098">
    <property type="entry name" value="Ribonuclease H-like"/>
    <property type="match status" value="1"/>
</dbReference>
<dbReference type="PROSITE" id="PS50879">
    <property type="entry name" value="RNASE_H_1"/>
    <property type="match status" value="1"/>
</dbReference>
<evidence type="ECO:0000313" key="12">
    <source>
        <dbReference type="EMBL" id="MEL1245204.1"/>
    </source>
</evidence>
<accession>A0ABU9HYH3</accession>
<gene>
    <name evidence="12" type="primary">rnhA</name>
    <name evidence="12" type="ORF">AAEO56_13085</name>
</gene>
<keyword evidence="13" id="KW-1185">Reference proteome</keyword>
<dbReference type="PANTHER" id="PTHR10642:SF26">
    <property type="entry name" value="RIBONUCLEASE H1"/>
    <property type="match status" value="1"/>
</dbReference>
<dbReference type="InterPro" id="IPR050092">
    <property type="entry name" value="RNase_H"/>
</dbReference>
<comment type="caution">
    <text evidence="12">The sequence shown here is derived from an EMBL/GenBank/DDBJ whole genome shotgun (WGS) entry which is preliminary data.</text>
</comment>
<comment type="similarity">
    <text evidence="3">Belongs to the RNase H family.</text>
</comment>
<feature type="domain" description="RNase H type-1" evidence="11">
    <location>
        <begin position="1"/>
        <end position="141"/>
    </location>
</feature>
<keyword evidence="7" id="KW-0479">Metal-binding</keyword>
<protein>
    <recommendedName>
        <fullName evidence="5">ribonuclease H</fullName>
        <ecNumber evidence="5">3.1.26.4</ecNumber>
    </recommendedName>
</protein>
<dbReference type="CDD" id="cd09278">
    <property type="entry name" value="RNase_HI_prokaryote_like"/>
    <property type="match status" value="1"/>
</dbReference>
<name>A0ABU9HYH3_9FLAO</name>
<dbReference type="InterPro" id="IPR022892">
    <property type="entry name" value="RNaseHI"/>
</dbReference>
<dbReference type="Gene3D" id="3.30.420.10">
    <property type="entry name" value="Ribonuclease H-like superfamily/Ribonuclease H"/>
    <property type="match status" value="1"/>
</dbReference>
<keyword evidence="10" id="KW-0460">Magnesium</keyword>
<evidence type="ECO:0000256" key="5">
    <source>
        <dbReference type="ARBA" id="ARBA00012180"/>
    </source>
</evidence>
<evidence type="ECO:0000256" key="8">
    <source>
        <dbReference type="ARBA" id="ARBA00022759"/>
    </source>
</evidence>
<evidence type="ECO:0000256" key="1">
    <source>
        <dbReference type="ARBA" id="ARBA00000077"/>
    </source>
</evidence>
<reference evidence="12 13" key="1">
    <citation type="submission" date="2024-04" db="EMBL/GenBank/DDBJ databases">
        <title>Flavobacterium sp. DGU11 16S ribosomal RNA gene Genome sequencing and assembly.</title>
        <authorList>
            <person name="Park S."/>
        </authorList>
    </citation>
    <scope>NUCLEOTIDE SEQUENCE [LARGE SCALE GENOMIC DNA]</scope>
    <source>
        <strain evidence="12 13">DGU11</strain>
    </source>
</reference>
<dbReference type="EMBL" id="JBBYHR010000007">
    <property type="protein sequence ID" value="MEL1245204.1"/>
    <property type="molecule type" value="Genomic_DNA"/>
</dbReference>
<evidence type="ECO:0000256" key="7">
    <source>
        <dbReference type="ARBA" id="ARBA00022723"/>
    </source>
</evidence>
<dbReference type="PANTHER" id="PTHR10642">
    <property type="entry name" value="RIBONUCLEASE H1"/>
    <property type="match status" value="1"/>
</dbReference>
<organism evidence="12 13">
    <name type="scientific">Flavobacterium arundinis</name>
    <dbReference type="NCBI Taxonomy" id="3139143"/>
    <lineage>
        <taxon>Bacteria</taxon>
        <taxon>Pseudomonadati</taxon>
        <taxon>Bacteroidota</taxon>
        <taxon>Flavobacteriia</taxon>
        <taxon>Flavobacteriales</taxon>
        <taxon>Flavobacteriaceae</taxon>
        <taxon>Flavobacterium</taxon>
    </lineage>
</organism>
<dbReference type="EC" id="3.1.26.4" evidence="5"/>
<keyword evidence="9 12" id="KW-0378">Hydrolase</keyword>
<comment type="subunit">
    <text evidence="4">Monomer.</text>
</comment>
<evidence type="ECO:0000256" key="4">
    <source>
        <dbReference type="ARBA" id="ARBA00011245"/>
    </source>
</evidence>
<dbReference type="Pfam" id="PF00075">
    <property type="entry name" value="RNase_H"/>
    <property type="match status" value="1"/>
</dbReference>
<evidence type="ECO:0000256" key="10">
    <source>
        <dbReference type="ARBA" id="ARBA00022842"/>
    </source>
</evidence>
<proteinExistence type="inferred from homology"/>
<evidence type="ECO:0000259" key="11">
    <source>
        <dbReference type="PROSITE" id="PS50879"/>
    </source>
</evidence>
<dbReference type="GO" id="GO:0004523">
    <property type="term" value="F:RNA-DNA hybrid ribonuclease activity"/>
    <property type="evidence" value="ECO:0007669"/>
    <property type="project" value="UniProtKB-EC"/>
</dbReference>
<keyword evidence="8" id="KW-0255">Endonuclease</keyword>
<evidence type="ECO:0000256" key="3">
    <source>
        <dbReference type="ARBA" id="ARBA00005300"/>
    </source>
</evidence>